<evidence type="ECO:0000313" key="3">
    <source>
        <dbReference type="Proteomes" id="UP001620626"/>
    </source>
</evidence>
<dbReference type="EMBL" id="JBICBT010000528">
    <property type="protein sequence ID" value="KAL3110942.1"/>
    <property type="molecule type" value="Genomic_DNA"/>
</dbReference>
<accession>A0ABD2L6U9</accession>
<sequence>MRMECAKHNNSPQTPTFSVLSLYVTFYDPFMVYCFVDQSKSAAANSGKTDCCADQSGRSVSIRVVINCVRCPPPLPPHHDGRRALLRIPPRCAVLRDPVPQRGADGGKSHDNGGRSASI</sequence>
<gene>
    <name evidence="2" type="ORF">niasHT_014879</name>
</gene>
<reference evidence="2 3" key="1">
    <citation type="submission" date="2024-10" db="EMBL/GenBank/DDBJ databases">
        <authorList>
            <person name="Kim D."/>
        </authorList>
    </citation>
    <scope>NUCLEOTIDE SEQUENCE [LARGE SCALE GENOMIC DNA]</scope>
    <source>
        <strain evidence="2">BH-2024</strain>
    </source>
</reference>
<dbReference type="AlphaFoldDB" id="A0ABD2L6U9"/>
<protein>
    <submittedName>
        <fullName evidence="2">Uncharacterized protein</fullName>
    </submittedName>
</protein>
<keyword evidence="3" id="KW-1185">Reference proteome</keyword>
<dbReference type="Proteomes" id="UP001620626">
    <property type="component" value="Unassembled WGS sequence"/>
</dbReference>
<evidence type="ECO:0000313" key="2">
    <source>
        <dbReference type="EMBL" id="KAL3110942.1"/>
    </source>
</evidence>
<organism evidence="2 3">
    <name type="scientific">Heterodera trifolii</name>
    <dbReference type="NCBI Taxonomy" id="157864"/>
    <lineage>
        <taxon>Eukaryota</taxon>
        <taxon>Metazoa</taxon>
        <taxon>Ecdysozoa</taxon>
        <taxon>Nematoda</taxon>
        <taxon>Chromadorea</taxon>
        <taxon>Rhabditida</taxon>
        <taxon>Tylenchina</taxon>
        <taxon>Tylenchomorpha</taxon>
        <taxon>Tylenchoidea</taxon>
        <taxon>Heteroderidae</taxon>
        <taxon>Heteroderinae</taxon>
        <taxon>Heterodera</taxon>
    </lineage>
</organism>
<feature type="region of interest" description="Disordered" evidence="1">
    <location>
        <begin position="96"/>
        <end position="119"/>
    </location>
</feature>
<evidence type="ECO:0000256" key="1">
    <source>
        <dbReference type="SAM" id="MobiDB-lite"/>
    </source>
</evidence>
<name>A0ABD2L6U9_9BILA</name>
<comment type="caution">
    <text evidence="2">The sequence shown here is derived from an EMBL/GenBank/DDBJ whole genome shotgun (WGS) entry which is preliminary data.</text>
</comment>
<proteinExistence type="predicted"/>